<dbReference type="eggNOG" id="COG1131">
    <property type="taxonomic scope" value="Bacteria"/>
</dbReference>
<dbReference type="RefSeq" id="WP_021287329.1">
    <property type="nucleotide sequence ID" value="NZ_AUPZ01000007.1"/>
</dbReference>
<evidence type="ECO:0000256" key="3">
    <source>
        <dbReference type="SAM" id="Coils"/>
    </source>
</evidence>
<dbReference type="STRING" id="1172190.M947_05300"/>
<dbReference type="GO" id="GO:0005524">
    <property type="term" value="F:ATP binding"/>
    <property type="evidence" value="ECO:0007669"/>
    <property type="project" value="UniProtKB-KW"/>
</dbReference>
<gene>
    <name evidence="4" type="ORF">M947_05300</name>
</gene>
<keyword evidence="2" id="KW-0067">ATP-binding</keyword>
<accession>T0JEG3</accession>
<keyword evidence="3" id="KW-0175">Coiled coil</keyword>
<protein>
    <submittedName>
        <fullName evidence="4">Uncharacterized protein</fullName>
    </submittedName>
</protein>
<dbReference type="InterPro" id="IPR017871">
    <property type="entry name" value="ABC_transporter-like_CS"/>
</dbReference>
<dbReference type="Proteomes" id="UP000015520">
    <property type="component" value="Unassembled WGS sequence"/>
</dbReference>
<dbReference type="Gene3D" id="3.40.50.300">
    <property type="entry name" value="P-loop containing nucleotide triphosphate hydrolases"/>
    <property type="match status" value="1"/>
</dbReference>
<feature type="coiled-coil region" evidence="3">
    <location>
        <begin position="584"/>
        <end position="611"/>
    </location>
</feature>
<dbReference type="AlphaFoldDB" id="T0JEG3"/>
<evidence type="ECO:0000313" key="5">
    <source>
        <dbReference type="Proteomes" id="UP000015520"/>
    </source>
</evidence>
<keyword evidence="5" id="KW-1185">Reference proteome</keyword>
<dbReference type="SUPFAM" id="SSF52540">
    <property type="entry name" value="P-loop containing nucleoside triphosphate hydrolases"/>
    <property type="match status" value="1"/>
</dbReference>
<reference evidence="4 5" key="1">
    <citation type="submission" date="2013-07" db="EMBL/GenBank/DDBJ databases">
        <title>Sulfurimonas hongkongensis AST-10 Genome Sequencing.</title>
        <authorList>
            <person name="Cai L."/>
            <person name="Zhang T."/>
        </authorList>
    </citation>
    <scope>NUCLEOTIDE SEQUENCE [LARGE SCALE GENOMIC DNA]</scope>
    <source>
        <strain evidence="4 5">AST-10</strain>
    </source>
</reference>
<evidence type="ECO:0000313" key="4">
    <source>
        <dbReference type="EMBL" id="EQB39410.1"/>
    </source>
</evidence>
<dbReference type="EMBL" id="AUPZ01000007">
    <property type="protein sequence ID" value="EQB39410.1"/>
    <property type="molecule type" value="Genomic_DNA"/>
</dbReference>
<evidence type="ECO:0000256" key="1">
    <source>
        <dbReference type="ARBA" id="ARBA00022741"/>
    </source>
</evidence>
<dbReference type="PROSITE" id="PS00211">
    <property type="entry name" value="ABC_TRANSPORTER_1"/>
    <property type="match status" value="1"/>
</dbReference>
<proteinExistence type="predicted"/>
<comment type="caution">
    <text evidence="4">The sequence shown here is derived from an EMBL/GenBank/DDBJ whole genome shotgun (WGS) entry which is preliminary data.</text>
</comment>
<dbReference type="eggNOG" id="COG1672">
    <property type="taxonomic scope" value="Bacteria"/>
</dbReference>
<dbReference type="OrthoDB" id="9795565at2"/>
<dbReference type="PATRIC" id="fig|1172190.3.peg.1032"/>
<dbReference type="GO" id="GO:0016887">
    <property type="term" value="F:ATP hydrolysis activity"/>
    <property type="evidence" value="ECO:0007669"/>
    <property type="project" value="InterPro"/>
</dbReference>
<sequence length="700" mass="81610">MNVVLKKCNSIETGEINIADNSLNIKYGINGTGKSTISKAIEYYVIDKNNSSNELLKLKPFKYRDNPDENNPEVSGLDSINNVAIFNEDYINQYVFQPNEVLKNSFDILINDEAYQTGMLEINELIKDISKTFEDNQDIEIMLNDLNELLESFGKAKGLAKSSSFFKAVGKGNPVENIPNELTVYKDFIQHDSNTKWLKWQMTGKDYLNISDCCPYCTSSDIEEKKETIEAVATKYDSKLIEHLNKIITTISKLKEYFTVDTYDKIIEISKSVDGLQKEQEAFILEIREQINTLIDKLQNVKKLGFQSLKDFEKVDEIIKTFKIDLSYMAHLNTDVTKEKILKINNSLDEILEKSGQLQGKVNIQKRRVKETIEKHKEDINTFLKYAGYNYFIDIKEDANNSSYKMQLIHNDFVESDIDNAKNHLSFGEKNAFALILFMYEVLKNNSDLIILDDPISSFDKNKKFAIMEMLFRGEKSFRDKTILMLTHDFEPIVDIIFHHPDIFNAVNPSANYLENIEGILIEKLITKSDIRTFIDIAEENISNLSEQINKLIYLRRLYEITNNKGLGYQLLSNLFHKRETPIYKSSSDDRNMTEEEIEKATEEITAKIEEEFCYLSCFQNVNNNDEMKRVYNNSTNNYEKLQIYRILFNENNDNRVIRKFVNETFHIENDYIYQLNPFQYQTIPHYIIKECNIDIEQNS</sequence>
<evidence type="ECO:0000256" key="2">
    <source>
        <dbReference type="ARBA" id="ARBA00022840"/>
    </source>
</evidence>
<dbReference type="InterPro" id="IPR027417">
    <property type="entry name" value="P-loop_NTPase"/>
</dbReference>
<organism evidence="4 5">
    <name type="scientific">Sulfurimonas hongkongensis</name>
    <dbReference type="NCBI Taxonomy" id="1172190"/>
    <lineage>
        <taxon>Bacteria</taxon>
        <taxon>Pseudomonadati</taxon>
        <taxon>Campylobacterota</taxon>
        <taxon>Epsilonproteobacteria</taxon>
        <taxon>Campylobacterales</taxon>
        <taxon>Sulfurimonadaceae</taxon>
        <taxon>Sulfurimonas</taxon>
    </lineage>
</organism>
<name>T0JEG3_9BACT</name>
<keyword evidence="1" id="KW-0547">Nucleotide-binding</keyword>